<organism evidence="2 3">
    <name type="scientific">Bremerella volcania</name>
    <dbReference type="NCBI Taxonomy" id="2527984"/>
    <lineage>
        <taxon>Bacteria</taxon>
        <taxon>Pseudomonadati</taxon>
        <taxon>Planctomycetota</taxon>
        <taxon>Planctomycetia</taxon>
        <taxon>Pirellulales</taxon>
        <taxon>Pirellulaceae</taxon>
        <taxon>Bremerella</taxon>
    </lineage>
</organism>
<dbReference type="PANTHER" id="PTHR43737">
    <property type="entry name" value="BLL7424 PROTEIN"/>
    <property type="match status" value="1"/>
</dbReference>
<proteinExistence type="predicted"/>
<protein>
    <recommendedName>
        <fullName evidence="4">Sulfatase</fullName>
    </recommendedName>
</protein>
<evidence type="ECO:0000313" key="2">
    <source>
        <dbReference type="EMBL" id="QDU73421.1"/>
    </source>
</evidence>
<dbReference type="InterPro" id="IPR017850">
    <property type="entry name" value="Alkaline_phosphatase_core_sf"/>
</dbReference>
<dbReference type="SUPFAM" id="SSF53649">
    <property type="entry name" value="Alkaline phosphatase-like"/>
    <property type="match status" value="1"/>
</dbReference>
<sequence length="489" mass="54431">MNSQYPHRPEACMNRRDMLSRMGTGLGMLGLAGLLGDEKLLAADAQSAAQAMSYQNPLAPKEPHFPAKAKHVIHLFMTGGPSHVDTFDPKPLLTKYDGKPLPGGENLRTERKTGAAMASPFKFQKYGESGIEVSELFHHTAQHIDDIAVIRSMQAEVPNHEPSLGLMNCGASVAVRPAFGSWLTYGMGTDNQNLPGYIVMCPHGYPTKQTQNWQSAFLPGVYQGTYVDTRHTEVEKLIENVKNSKLSLEEQRSQIDLLQKMNQAHREQRGFDPALESRVQSFELAYRMQMEATDAFDVSREPKNVLEAYGDGIQARQILIARRLVERGVRFVQVFHDQGQPWDSHDDLEKSHRRLAGQCDKAIGALIADLKRLGLFEETLILWGGEFGRTPTVELPKPGSNQGKVNGRDHNHYGFTCWLAGGGIKGGQVYGSTDETGFKAAENPVHVHDLHATMLHALGFDHKKLTYRYAGRDYRLTDVHGNVVHQLLS</sequence>
<dbReference type="InterPro" id="IPR010869">
    <property type="entry name" value="DUF1501"/>
</dbReference>
<feature type="coiled-coil region" evidence="1">
    <location>
        <begin position="231"/>
        <end position="268"/>
    </location>
</feature>
<dbReference type="InterPro" id="IPR006311">
    <property type="entry name" value="TAT_signal"/>
</dbReference>
<dbReference type="Pfam" id="PF07394">
    <property type="entry name" value="DUF1501"/>
    <property type="match status" value="1"/>
</dbReference>
<dbReference type="PANTHER" id="PTHR43737:SF1">
    <property type="entry name" value="DUF1501 DOMAIN-CONTAINING PROTEIN"/>
    <property type="match status" value="1"/>
</dbReference>
<name>A0A518C2G9_9BACT</name>
<dbReference type="PROSITE" id="PS51318">
    <property type="entry name" value="TAT"/>
    <property type="match status" value="1"/>
</dbReference>
<dbReference type="AlphaFoldDB" id="A0A518C2G9"/>
<evidence type="ECO:0000256" key="1">
    <source>
        <dbReference type="SAM" id="Coils"/>
    </source>
</evidence>
<dbReference type="Proteomes" id="UP000318626">
    <property type="component" value="Chromosome"/>
</dbReference>
<dbReference type="KEGG" id="bvo:Pan97_03920"/>
<accession>A0A518C2G9</accession>
<evidence type="ECO:0008006" key="4">
    <source>
        <dbReference type="Google" id="ProtNLM"/>
    </source>
</evidence>
<reference evidence="3" key="1">
    <citation type="submission" date="2019-02" db="EMBL/GenBank/DDBJ databases">
        <title>Deep-cultivation of Planctomycetes and their phenomic and genomic characterization uncovers novel biology.</title>
        <authorList>
            <person name="Wiegand S."/>
            <person name="Jogler M."/>
            <person name="Boedeker C."/>
            <person name="Pinto D."/>
            <person name="Vollmers J."/>
            <person name="Rivas-Marin E."/>
            <person name="Kohn T."/>
            <person name="Peeters S.H."/>
            <person name="Heuer A."/>
            <person name="Rast P."/>
            <person name="Oberbeckmann S."/>
            <person name="Bunk B."/>
            <person name="Jeske O."/>
            <person name="Meyerdierks A."/>
            <person name="Storesund J.E."/>
            <person name="Kallscheuer N."/>
            <person name="Luecker S."/>
            <person name="Lage O.M."/>
            <person name="Pohl T."/>
            <person name="Merkel B.J."/>
            <person name="Hornburger P."/>
            <person name="Mueller R.-W."/>
            <person name="Bruemmer F."/>
            <person name="Labrenz M."/>
            <person name="Spormann A.M."/>
            <person name="Op den Camp H."/>
            <person name="Overmann J."/>
            <person name="Amann R."/>
            <person name="Jetten M.S.M."/>
            <person name="Mascher T."/>
            <person name="Medema M.H."/>
            <person name="Devos D.P."/>
            <person name="Kaster A.-K."/>
            <person name="Ovreas L."/>
            <person name="Rohde M."/>
            <person name="Galperin M.Y."/>
            <person name="Jogler C."/>
        </authorList>
    </citation>
    <scope>NUCLEOTIDE SEQUENCE [LARGE SCALE GENOMIC DNA]</scope>
    <source>
        <strain evidence="3">Pan97</strain>
    </source>
</reference>
<dbReference type="Gene3D" id="3.40.720.10">
    <property type="entry name" value="Alkaline Phosphatase, subunit A"/>
    <property type="match status" value="1"/>
</dbReference>
<gene>
    <name evidence="2" type="ORF">Pan97_03920</name>
</gene>
<dbReference type="EMBL" id="CP036289">
    <property type="protein sequence ID" value="QDU73421.1"/>
    <property type="molecule type" value="Genomic_DNA"/>
</dbReference>
<evidence type="ECO:0000313" key="3">
    <source>
        <dbReference type="Proteomes" id="UP000318626"/>
    </source>
</evidence>
<keyword evidence="1" id="KW-0175">Coiled coil</keyword>
<keyword evidence="3" id="KW-1185">Reference proteome</keyword>